<proteinExistence type="predicted"/>
<protein>
    <recommendedName>
        <fullName evidence="3">Hcp-like protein</fullName>
    </recommendedName>
</protein>
<dbReference type="OrthoDB" id="2230188at2759"/>
<evidence type="ECO:0000313" key="2">
    <source>
        <dbReference type="Proteomes" id="UP000027586"/>
    </source>
</evidence>
<dbReference type="Proteomes" id="UP000027586">
    <property type="component" value="Unassembled WGS sequence"/>
</dbReference>
<dbReference type="VEuPathDB" id="FungiDB:LCOR_08207.1"/>
<reference evidence="1" key="1">
    <citation type="submission" date="2013-08" db="EMBL/GenBank/DDBJ databases">
        <title>Gene expansion shapes genome architecture in the human pathogen Lichtheimia corymbifera: an evolutionary genomics analysis in the ancient terrestrial Mucorales (Mucoromycotina).</title>
        <authorList>
            <person name="Schwartze V.U."/>
            <person name="Winter S."/>
            <person name="Shelest E."/>
            <person name="Marcet-Houben M."/>
            <person name="Horn F."/>
            <person name="Wehner S."/>
            <person name="Hoffmann K."/>
            <person name="Riege K."/>
            <person name="Sammeth M."/>
            <person name="Nowrousian M."/>
            <person name="Valiante V."/>
            <person name="Linde J."/>
            <person name="Jacobsen I.D."/>
            <person name="Marz M."/>
            <person name="Brakhage A.A."/>
            <person name="Gabaldon T."/>
            <person name="Bocker S."/>
            <person name="Voigt K."/>
        </authorList>
    </citation>
    <scope>NUCLEOTIDE SEQUENCE [LARGE SCALE GENOMIC DNA]</scope>
    <source>
        <strain evidence="1">FSU 9682</strain>
    </source>
</reference>
<sequence>MKDFLATTPAELRLTVALDLVQTCDYAPLALKALRFLRHHAIAYDNIEAKVKLYTLYTTNENEKSGSSSSSSRGVVQANACEADLWTYSLYDKSITDALYACNDILTTDDRPVTEMIGDNNNPQQKKKPDIAYLAGLLTTRGVGCKQDVQRGMILLQRAAQLGHAKAAYELGKLWDDGYSYSQRDRSKAIPWYKRAIELGDKRAHVDLANDCYAAREPARAREHAIQGAQWLNNRFCQYLLGVLAFSSSLSMSNTTTMAEALKWLTAAAQQDFALAIEETARLYFKIQKDYAQAYRWCSTSKAGDIPFCQTVLGDLYRNGWAVSRDYNKAFTHYQHAASHPESPNHYAQHMIGEMYLQGQGVTQDIKSAKSWFEQAASQGYEPSRQKLYDIVHNPPVTTPTPQKKSYRWSALSLFGRRK</sequence>
<dbReference type="Pfam" id="PF08238">
    <property type="entry name" value="Sel1"/>
    <property type="match status" value="5"/>
</dbReference>
<evidence type="ECO:0008006" key="3">
    <source>
        <dbReference type="Google" id="ProtNLM"/>
    </source>
</evidence>
<dbReference type="PANTHER" id="PTHR43628">
    <property type="entry name" value="ACTIVATOR OF C KINASE PROTEIN 1-RELATED"/>
    <property type="match status" value="1"/>
</dbReference>
<dbReference type="Gene3D" id="1.25.40.10">
    <property type="entry name" value="Tetratricopeptide repeat domain"/>
    <property type="match status" value="2"/>
</dbReference>
<organism evidence="1 2">
    <name type="scientific">Lichtheimia corymbifera JMRC:FSU:9682</name>
    <dbReference type="NCBI Taxonomy" id="1263082"/>
    <lineage>
        <taxon>Eukaryota</taxon>
        <taxon>Fungi</taxon>
        <taxon>Fungi incertae sedis</taxon>
        <taxon>Mucoromycota</taxon>
        <taxon>Mucoromycotina</taxon>
        <taxon>Mucoromycetes</taxon>
        <taxon>Mucorales</taxon>
        <taxon>Lichtheimiaceae</taxon>
        <taxon>Lichtheimia</taxon>
    </lineage>
</organism>
<dbReference type="STRING" id="1263082.A0A068S4C8"/>
<dbReference type="PANTHER" id="PTHR43628:SF1">
    <property type="entry name" value="CHITIN SYNTHASE REGULATORY FACTOR 2-RELATED"/>
    <property type="match status" value="1"/>
</dbReference>
<dbReference type="SMART" id="SM00671">
    <property type="entry name" value="SEL1"/>
    <property type="match status" value="5"/>
</dbReference>
<keyword evidence="2" id="KW-1185">Reference proteome</keyword>
<accession>A0A068S4C8</accession>
<comment type="caution">
    <text evidence="1">The sequence shown here is derived from an EMBL/GenBank/DDBJ whole genome shotgun (WGS) entry which is preliminary data.</text>
</comment>
<dbReference type="InterPro" id="IPR006597">
    <property type="entry name" value="Sel1-like"/>
</dbReference>
<dbReference type="InterPro" id="IPR011990">
    <property type="entry name" value="TPR-like_helical_dom_sf"/>
</dbReference>
<name>A0A068S4C8_9FUNG</name>
<dbReference type="AlphaFoldDB" id="A0A068S4C8"/>
<dbReference type="InterPro" id="IPR052945">
    <property type="entry name" value="Mitotic_Regulator"/>
</dbReference>
<evidence type="ECO:0000313" key="1">
    <source>
        <dbReference type="EMBL" id="CDH57243.1"/>
    </source>
</evidence>
<dbReference type="EMBL" id="CBTN010000044">
    <property type="protein sequence ID" value="CDH57243.1"/>
    <property type="molecule type" value="Genomic_DNA"/>
</dbReference>
<gene>
    <name evidence="1" type="ORF">LCOR_08207.1</name>
</gene>
<dbReference type="SUPFAM" id="SSF81901">
    <property type="entry name" value="HCP-like"/>
    <property type="match status" value="2"/>
</dbReference>